<feature type="transmembrane region" description="Helical" evidence="8">
    <location>
        <begin position="165"/>
        <end position="186"/>
    </location>
</feature>
<keyword evidence="3" id="KW-1003">Cell membrane</keyword>
<evidence type="ECO:0000313" key="10">
    <source>
        <dbReference type="EMBL" id="CAB3758252.1"/>
    </source>
</evidence>
<evidence type="ECO:0000256" key="1">
    <source>
        <dbReference type="ARBA" id="ARBA00004236"/>
    </source>
</evidence>
<comment type="similarity">
    <text evidence="2">Belongs to the bacterial sugar transferase family.</text>
</comment>
<feature type="transmembrane region" description="Helical" evidence="8">
    <location>
        <begin position="37"/>
        <end position="54"/>
    </location>
</feature>
<keyword evidence="7 8" id="KW-0472">Membrane</keyword>
<evidence type="ECO:0000256" key="8">
    <source>
        <dbReference type="SAM" id="Phobius"/>
    </source>
</evidence>
<sequence>MSGLFHRAIDIALIVLGAFGALHLNVPAAGVHYELDALLVAFVAALALSVFPACGTYPSKTQRTRSVISSATRTAIAWLVVQMSGLALLYLIQRTSVLSVPWFLYWTLTSGILLLVAHTLTVVAFNIASQLQQRVSAADGMPVQRVYVSLGPTAASQAVKRGFDVVVGVALLIVFSPFLAAIAWAVKRDGGPAVFGHVRVGLNGRKFRCLKFRSMVVNAEQVLKQLLETDPQARAEWEREFKLKNDVRVTPIGRFLRRTSLDELPQLWNVVRGDMSLVGPRPVIDQELERYGADVDYYLMAKPGMTGLWQVSGRSNTDYATRVSLDVAYVKNWSLARDVTILFKTFKVVVYGSGAY</sequence>
<evidence type="ECO:0000259" key="9">
    <source>
        <dbReference type="Pfam" id="PF02397"/>
    </source>
</evidence>
<gene>
    <name evidence="10" type="ORF">LMG29739_02887</name>
</gene>
<evidence type="ECO:0000256" key="4">
    <source>
        <dbReference type="ARBA" id="ARBA00022679"/>
    </source>
</evidence>
<keyword evidence="5 8" id="KW-0812">Transmembrane</keyword>
<evidence type="ECO:0000256" key="7">
    <source>
        <dbReference type="ARBA" id="ARBA00023136"/>
    </source>
</evidence>
<keyword evidence="4" id="KW-0808">Transferase</keyword>
<evidence type="ECO:0000256" key="6">
    <source>
        <dbReference type="ARBA" id="ARBA00022989"/>
    </source>
</evidence>
<feature type="domain" description="Bacterial sugar transferase" evidence="9">
    <location>
        <begin position="160"/>
        <end position="350"/>
    </location>
</feature>
<dbReference type="Pfam" id="PF13727">
    <property type="entry name" value="CoA_binding_3"/>
    <property type="match status" value="1"/>
</dbReference>
<dbReference type="Pfam" id="PF02397">
    <property type="entry name" value="Bac_transf"/>
    <property type="match status" value="1"/>
</dbReference>
<dbReference type="RefSeq" id="WP_175111596.1">
    <property type="nucleotide sequence ID" value="NZ_CADIKF010000020.1"/>
</dbReference>
<accession>A0A6J5DZ53</accession>
<feature type="transmembrane region" description="Helical" evidence="8">
    <location>
        <begin position="75"/>
        <end position="92"/>
    </location>
</feature>
<dbReference type="PANTHER" id="PTHR30576:SF4">
    <property type="entry name" value="UNDECAPRENYL-PHOSPHATE GALACTOSE PHOSPHOTRANSFERASE"/>
    <property type="match status" value="1"/>
</dbReference>
<feature type="transmembrane region" description="Helical" evidence="8">
    <location>
        <begin position="104"/>
        <end position="128"/>
    </location>
</feature>
<reference evidence="10 11" key="1">
    <citation type="submission" date="2020-04" db="EMBL/GenBank/DDBJ databases">
        <authorList>
            <person name="De Canck E."/>
        </authorList>
    </citation>
    <scope>NUCLEOTIDE SEQUENCE [LARGE SCALE GENOMIC DNA]</scope>
    <source>
        <strain evidence="10 11">LMG 29739</strain>
    </source>
</reference>
<keyword evidence="11" id="KW-1185">Reference proteome</keyword>
<dbReference type="InterPro" id="IPR003362">
    <property type="entry name" value="Bact_transf"/>
</dbReference>
<evidence type="ECO:0000313" key="11">
    <source>
        <dbReference type="Proteomes" id="UP000494329"/>
    </source>
</evidence>
<dbReference type="AlphaFoldDB" id="A0A6J5DZ53"/>
<evidence type="ECO:0000256" key="5">
    <source>
        <dbReference type="ARBA" id="ARBA00022692"/>
    </source>
</evidence>
<dbReference type="GO" id="GO:0005886">
    <property type="term" value="C:plasma membrane"/>
    <property type="evidence" value="ECO:0007669"/>
    <property type="project" value="UniProtKB-SubCell"/>
</dbReference>
<dbReference type="Proteomes" id="UP000494329">
    <property type="component" value="Unassembled WGS sequence"/>
</dbReference>
<dbReference type="GO" id="GO:0016780">
    <property type="term" value="F:phosphotransferase activity, for other substituted phosphate groups"/>
    <property type="evidence" value="ECO:0007669"/>
    <property type="project" value="TreeGrafter"/>
</dbReference>
<protein>
    <recommendedName>
        <fullName evidence="9">Bacterial sugar transferase domain-containing protein</fullName>
    </recommendedName>
</protein>
<dbReference type="PANTHER" id="PTHR30576">
    <property type="entry name" value="COLANIC BIOSYNTHESIS UDP-GLUCOSE LIPID CARRIER TRANSFERASE"/>
    <property type="match status" value="1"/>
</dbReference>
<proteinExistence type="inferred from homology"/>
<feature type="transmembrane region" description="Helical" evidence="8">
    <location>
        <begin position="12"/>
        <end position="31"/>
    </location>
</feature>
<comment type="subcellular location">
    <subcellularLocation>
        <location evidence="1">Cell membrane</location>
    </subcellularLocation>
</comment>
<organism evidence="10 11">
    <name type="scientific">Paraburkholderia solisilvae</name>
    <dbReference type="NCBI Taxonomy" id="624376"/>
    <lineage>
        <taxon>Bacteria</taxon>
        <taxon>Pseudomonadati</taxon>
        <taxon>Pseudomonadota</taxon>
        <taxon>Betaproteobacteria</taxon>
        <taxon>Burkholderiales</taxon>
        <taxon>Burkholderiaceae</taxon>
        <taxon>Paraburkholderia</taxon>
    </lineage>
</organism>
<evidence type="ECO:0000256" key="3">
    <source>
        <dbReference type="ARBA" id="ARBA00022475"/>
    </source>
</evidence>
<evidence type="ECO:0000256" key="2">
    <source>
        <dbReference type="ARBA" id="ARBA00006464"/>
    </source>
</evidence>
<keyword evidence="6 8" id="KW-1133">Transmembrane helix</keyword>
<dbReference type="EMBL" id="CADIKF010000020">
    <property type="protein sequence ID" value="CAB3758252.1"/>
    <property type="molecule type" value="Genomic_DNA"/>
</dbReference>
<name>A0A6J5DZ53_9BURK</name>